<keyword evidence="5 7" id="KW-0012">Acyltransferase</keyword>
<feature type="domain" description="UDP N-acetylglucosamine O-acyltransferase C-terminal" evidence="6">
    <location>
        <begin position="176"/>
        <end position="260"/>
    </location>
</feature>
<evidence type="ECO:0000313" key="7">
    <source>
        <dbReference type="EMBL" id="PPE03263.1"/>
    </source>
</evidence>
<dbReference type="OrthoDB" id="9807278at2"/>
<dbReference type="InterPro" id="IPR037157">
    <property type="entry name" value="Acetyltransf_C_sf"/>
</dbReference>
<dbReference type="NCBIfam" id="NF003657">
    <property type="entry name" value="PRK05289.1"/>
    <property type="match status" value="1"/>
</dbReference>
<dbReference type="InterPro" id="IPR011004">
    <property type="entry name" value="Trimer_LpxA-like_sf"/>
</dbReference>
<dbReference type="Proteomes" id="UP000239425">
    <property type="component" value="Unassembled WGS sequence"/>
</dbReference>
<evidence type="ECO:0000256" key="3">
    <source>
        <dbReference type="ARBA" id="ARBA00022679"/>
    </source>
</evidence>
<keyword evidence="3 7" id="KW-0808">Transferase</keyword>
<reference evidence="7 8" key="1">
    <citation type="submission" date="2017-11" db="EMBL/GenBank/DDBJ databases">
        <title>Comparative genomic analysis of Holospora spp., intranuclear symbionts of paramecia.</title>
        <authorList>
            <person name="Garushyants S.K."/>
            <person name="Beliavskaya A."/>
            <person name="Malko D.B."/>
            <person name="Logacheva M.D."/>
            <person name="Rautian M.S."/>
            <person name="Gelfand M.S."/>
        </authorList>
    </citation>
    <scope>NUCLEOTIDE SEQUENCE [LARGE SCALE GENOMIC DNA]</scope>
    <source>
        <strain evidence="8">02AZ16</strain>
    </source>
</reference>
<comment type="caution">
    <text evidence="7">The sequence shown here is derived from an EMBL/GenBank/DDBJ whole genome shotgun (WGS) entry which is preliminary data.</text>
</comment>
<sequence length="276" mass="29799">MTIHVTALVDSNAVVHPTAIVGPYCVVGAGSILEAGVHLMSHVVIEGNTHLQEGVRVHAFSVLGTAPQHTGYNNELTRLVIGRNTQIREHVTVHRGTKQGGGITSIGTSCMIMVGCHIGHDGQIGNDVIMANNVVLGGHVEVEDSVVFGGMVAVHQMTAIGKGSMIAGCSAVGSHITPYTIAVGNRAKLAGLNLHRLKKKKVSSEEIHGLREVYQYLFKGENQLSLEFRIHNIAQGLMHYETVQEVYRFLSTCNKNRPICLSTPDKYIQEALKITL</sequence>
<name>A0A2S5R7J4_9PROT</name>
<dbReference type="Pfam" id="PF13720">
    <property type="entry name" value="Acetyltransf_11"/>
    <property type="match status" value="1"/>
</dbReference>
<dbReference type="AlphaFoldDB" id="A0A2S5R7J4"/>
<keyword evidence="8" id="KW-1185">Reference proteome</keyword>
<organism evidence="7 8">
    <name type="scientific">Holospora curviuscula</name>
    <dbReference type="NCBI Taxonomy" id="1082868"/>
    <lineage>
        <taxon>Bacteria</taxon>
        <taxon>Pseudomonadati</taxon>
        <taxon>Pseudomonadota</taxon>
        <taxon>Alphaproteobacteria</taxon>
        <taxon>Holosporales</taxon>
        <taxon>Holosporaceae</taxon>
        <taxon>Holospora</taxon>
    </lineage>
</organism>
<evidence type="ECO:0000313" key="8">
    <source>
        <dbReference type="Proteomes" id="UP000239425"/>
    </source>
</evidence>
<gene>
    <name evidence="7" type="ORF">HCUR_01294</name>
</gene>
<dbReference type="PANTHER" id="PTHR43480">
    <property type="entry name" value="ACYL-[ACYL-CARRIER-PROTEIN]--UDP-N-ACETYLGLUCOSAMINE O-ACYLTRANSFERASE"/>
    <property type="match status" value="1"/>
</dbReference>
<evidence type="ECO:0000256" key="5">
    <source>
        <dbReference type="ARBA" id="ARBA00023315"/>
    </source>
</evidence>
<dbReference type="GO" id="GO:0008780">
    <property type="term" value="F:acyl-[acyl-carrier-protein]-UDP-N-acetylglucosamine O-acyltransferase activity"/>
    <property type="evidence" value="ECO:0007669"/>
    <property type="project" value="InterPro"/>
</dbReference>
<dbReference type="SUPFAM" id="SSF51161">
    <property type="entry name" value="Trimeric LpxA-like enzymes"/>
    <property type="match status" value="1"/>
</dbReference>
<protein>
    <submittedName>
        <fullName evidence="7">Acyl-[acyl-carrier-protein]--UDP-N-acetylglucosamine O-acyltransferase</fullName>
    </submittedName>
</protein>
<dbReference type="PANTHER" id="PTHR43480:SF1">
    <property type="entry name" value="ACYL-[ACYL-CARRIER-PROTEIN]--UDP-N-ACETYLGLUCOSAMINE O-ACYLTRANSFERASE, MITOCHONDRIAL-RELATED"/>
    <property type="match status" value="1"/>
</dbReference>
<evidence type="ECO:0000256" key="2">
    <source>
        <dbReference type="ARBA" id="ARBA00022556"/>
    </source>
</evidence>
<dbReference type="NCBIfam" id="TIGR01852">
    <property type="entry name" value="lipid_A_lpxA"/>
    <property type="match status" value="1"/>
</dbReference>
<dbReference type="InterPro" id="IPR029098">
    <property type="entry name" value="Acetyltransf_C"/>
</dbReference>
<dbReference type="GO" id="GO:0016020">
    <property type="term" value="C:membrane"/>
    <property type="evidence" value="ECO:0007669"/>
    <property type="project" value="GOC"/>
</dbReference>
<evidence type="ECO:0000256" key="1">
    <source>
        <dbReference type="ARBA" id="ARBA00022516"/>
    </source>
</evidence>
<dbReference type="RefSeq" id="WP_104207221.1">
    <property type="nucleotide sequence ID" value="NZ_PHHC01000122.1"/>
</dbReference>
<dbReference type="Gene3D" id="2.160.10.10">
    <property type="entry name" value="Hexapeptide repeat proteins"/>
    <property type="match status" value="1"/>
</dbReference>
<dbReference type="InterPro" id="IPR010137">
    <property type="entry name" value="Lipid_A_LpxA"/>
</dbReference>
<keyword evidence="4" id="KW-0443">Lipid metabolism</keyword>
<dbReference type="PIRSF" id="PIRSF000456">
    <property type="entry name" value="UDP-GlcNAc_acltr"/>
    <property type="match status" value="1"/>
</dbReference>
<proteinExistence type="predicted"/>
<keyword evidence="1" id="KW-0444">Lipid biosynthesis</keyword>
<evidence type="ECO:0000256" key="4">
    <source>
        <dbReference type="ARBA" id="ARBA00023098"/>
    </source>
</evidence>
<dbReference type="Gene3D" id="1.20.1180.10">
    <property type="entry name" value="Udp N-acetylglucosamine O-acyltransferase, C-terminal domain"/>
    <property type="match status" value="1"/>
</dbReference>
<evidence type="ECO:0000259" key="6">
    <source>
        <dbReference type="Pfam" id="PF13720"/>
    </source>
</evidence>
<dbReference type="EMBL" id="PHHC01000122">
    <property type="protein sequence ID" value="PPE03263.1"/>
    <property type="molecule type" value="Genomic_DNA"/>
</dbReference>
<keyword evidence="2" id="KW-0441">Lipid A biosynthesis</keyword>
<accession>A0A2S5R7J4</accession>
<dbReference type="GO" id="GO:0009245">
    <property type="term" value="P:lipid A biosynthetic process"/>
    <property type="evidence" value="ECO:0007669"/>
    <property type="project" value="UniProtKB-KW"/>
</dbReference>